<comment type="caution">
    <text evidence="2">The sequence shown here is derived from an EMBL/GenBank/DDBJ whole genome shotgun (WGS) entry which is preliminary data.</text>
</comment>
<sequence>MQPANPPDLLACEAAAEAAPSANILEQQQQQQQAQGIEALQHPGAGPEAEGDVQPEPDQQGRTGGYTRSAGGAGSMGNAATQHNRGEVSRRKKQMTAGMW</sequence>
<name>A0A9W6F721_9CHLO</name>
<keyword evidence="3" id="KW-1185">Reference proteome</keyword>
<accession>A0A9W6F721</accession>
<proteinExistence type="predicted"/>
<feature type="region of interest" description="Disordered" evidence="1">
    <location>
        <begin position="24"/>
        <end position="100"/>
    </location>
</feature>
<reference evidence="2 3" key="1">
    <citation type="journal article" date="2023" name="Commun. Biol.">
        <title>Reorganization of the ancestral sex-determining regions during the evolution of trioecy in Pleodorina starrii.</title>
        <authorList>
            <person name="Takahashi K."/>
            <person name="Suzuki S."/>
            <person name="Kawai-Toyooka H."/>
            <person name="Yamamoto K."/>
            <person name="Hamaji T."/>
            <person name="Ootsuki R."/>
            <person name="Yamaguchi H."/>
            <person name="Kawachi M."/>
            <person name="Higashiyama T."/>
            <person name="Nozaki H."/>
        </authorList>
    </citation>
    <scope>NUCLEOTIDE SEQUENCE [LARGE SCALE GENOMIC DNA]</scope>
    <source>
        <strain evidence="2 3">NIES-4479</strain>
    </source>
</reference>
<evidence type="ECO:0000313" key="3">
    <source>
        <dbReference type="Proteomes" id="UP001165080"/>
    </source>
</evidence>
<dbReference type="AlphaFoldDB" id="A0A9W6F721"/>
<organism evidence="2 3">
    <name type="scientific">Pleodorina starrii</name>
    <dbReference type="NCBI Taxonomy" id="330485"/>
    <lineage>
        <taxon>Eukaryota</taxon>
        <taxon>Viridiplantae</taxon>
        <taxon>Chlorophyta</taxon>
        <taxon>core chlorophytes</taxon>
        <taxon>Chlorophyceae</taxon>
        <taxon>CS clade</taxon>
        <taxon>Chlamydomonadales</taxon>
        <taxon>Volvocaceae</taxon>
        <taxon>Pleodorina</taxon>
    </lineage>
</organism>
<gene>
    <name evidence="2" type="primary">PLESTB002108</name>
    <name evidence="2" type="ORF">PLESTB_001408500</name>
</gene>
<feature type="compositionally biased region" description="Low complexity" evidence="1">
    <location>
        <begin position="24"/>
        <end position="41"/>
    </location>
</feature>
<evidence type="ECO:0000256" key="1">
    <source>
        <dbReference type="SAM" id="MobiDB-lite"/>
    </source>
</evidence>
<dbReference type="Proteomes" id="UP001165080">
    <property type="component" value="Unassembled WGS sequence"/>
</dbReference>
<dbReference type="EMBL" id="BRXU01000024">
    <property type="protein sequence ID" value="GLC58857.1"/>
    <property type="molecule type" value="Genomic_DNA"/>
</dbReference>
<evidence type="ECO:0000313" key="2">
    <source>
        <dbReference type="EMBL" id="GLC58857.1"/>
    </source>
</evidence>
<protein>
    <submittedName>
        <fullName evidence="2">Uncharacterized protein</fullName>
    </submittedName>
</protein>